<dbReference type="EMBL" id="CAJNOK010018424">
    <property type="protein sequence ID" value="CAF1282106.1"/>
    <property type="molecule type" value="Genomic_DNA"/>
</dbReference>
<evidence type="ECO:0000256" key="6">
    <source>
        <dbReference type="ARBA" id="ARBA00023170"/>
    </source>
</evidence>
<dbReference type="InterPro" id="IPR017452">
    <property type="entry name" value="GPCR_Rhodpsn_7TM"/>
</dbReference>
<dbReference type="Pfam" id="PF00001">
    <property type="entry name" value="7tm_1"/>
    <property type="match status" value="1"/>
</dbReference>
<evidence type="ECO:0000259" key="9">
    <source>
        <dbReference type="PROSITE" id="PS50262"/>
    </source>
</evidence>
<accession>A0A8S2EQX1</accession>
<dbReference type="GO" id="GO:0005886">
    <property type="term" value="C:plasma membrane"/>
    <property type="evidence" value="ECO:0007669"/>
    <property type="project" value="TreeGrafter"/>
</dbReference>
<evidence type="ECO:0000256" key="4">
    <source>
        <dbReference type="ARBA" id="ARBA00023040"/>
    </source>
</evidence>
<reference evidence="10" key="1">
    <citation type="submission" date="2021-02" db="EMBL/GenBank/DDBJ databases">
        <authorList>
            <person name="Nowell W R."/>
        </authorList>
    </citation>
    <scope>NUCLEOTIDE SEQUENCE</scope>
</reference>
<dbReference type="GO" id="GO:0004930">
    <property type="term" value="F:G protein-coupled receptor activity"/>
    <property type="evidence" value="ECO:0007669"/>
    <property type="project" value="UniProtKB-KW"/>
</dbReference>
<keyword evidence="5 8" id="KW-0472">Membrane</keyword>
<evidence type="ECO:0000313" key="10">
    <source>
        <dbReference type="EMBL" id="CAF1282106.1"/>
    </source>
</evidence>
<dbReference type="InterPro" id="IPR000276">
    <property type="entry name" value="GPCR_Rhodpsn"/>
</dbReference>
<keyword evidence="3 8" id="KW-1133">Transmembrane helix</keyword>
<evidence type="ECO:0000313" key="11">
    <source>
        <dbReference type="EMBL" id="CAF4086942.1"/>
    </source>
</evidence>
<gene>
    <name evidence="10" type="ORF">OVA965_LOCUS27686</name>
    <name evidence="11" type="ORF">TMI583_LOCUS28435</name>
</gene>
<feature type="transmembrane region" description="Helical" evidence="8">
    <location>
        <begin position="215"/>
        <end position="237"/>
    </location>
</feature>
<feature type="domain" description="G-protein coupled receptors family 1 profile" evidence="9">
    <location>
        <begin position="1"/>
        <end position="236"/>
    </location>
</feature>
<proteinExistence type="predicted"/>
<name>A0A8S2EQX1_9BILA</name>
<dbReference type="Proteomes" id="UP000682733">
    <property type="component" value="Unassembled WGS sequence"/>
</dbReference>
<comment type="caution">
    <text evidence="10">The sequence shown here is derived from an EMBL/GenBank/DDBJ whole genome shotgun (WGS) entry which is preliminary data.</text>
</comment>
<keyword evidence="2 8" id="KW-0812">Transmembrane</keyword>
<dbReference type="PANTHER" id="PTHR24243:SF230">
    <property type="entry name" value="G-PROTEIN COUPLED RECEPTORS FAMILY 1 PROFILE DOMAIN-CONTAINING PROTEIN"/>
    <property type="match status" value="1"/>
</dbReference>
<dbReference type="Proteomes" id="UP000677228">
    <property type="component" value="Unassembled WGS sequence"/>
</dbReference>
<feature type="transmembrane region" description="Helical" evidence="8">
    <location>
        <begin position="42"/>
        <end position="64"/>
    </location>
</feature>
<comment type="subcellular location">
    <subcellularLocation>
        <location evidence="1">Membrane</location>
        <topology evidence="1">Multi-pass membrane protein</topology>
    </subcellularLocation>
</comment>
<sequence length="285" mass="32715">MMTSVMIDTVQDATSACYRILTYGFNIDFTLSSLIWCKLRLFLRQTFALTVLACICLATIDRYLLSCQDVHRRRLSKILNSRVTLPIVPLFILVISSPLAISMIITVNKDNQSTCTYLSTSYLYYSTCVYNPLFLVIIPVSIMTIFGLMTYNNLRQRRITPIVQQQHRLDQQLTSMLLLQIVIIIVSSIPYCVQAVYAAITVNSQKDSFISARDILIMTITSLIFFLNNISNFYIYLISSPAYRKQFIKLIKSRKCFAYFQRNRTSPADVTLNSNNTNRGITFIN</sequence>
<protein>
    <recommendedName>
        <fullName evidence="9">G-protein coupled receptors family 1 profile domain-containing protein</fullName>
    </recommendedName>
</protein>
<feature type="transmembrane region" description="Helical" evidence="8">
    <location>
        <begin position="85"/>
        <end position="107"/>
    </location>
</feature>
<feature type="transmembrane region" description="Helical" evidence="8">
    <location>
        <begin position="177"/>
        <end position="200"/>
    </location>
</feature>
<keyword evidence="7" id="KW-0807">Transducer</keyword>
<dbReference type="SUPFAM" id="SSF81321">
    <property type="entry name" value="Family A G protein-coupled receptor-like"/>
    <property type="match status" value="1"/>
</dbReference>
<dbReference type="Gene3D" id="1.20.1070.10">
    <property type="entry name" value="Rhodopsin 7-helix transmembrane proteins"/>
    <property type="match status" value="1"/>
</dbReference>
<evidence type="ECO:0000256" key="1">
    <source>
        <dbReference type="ARBA" id="ARBA00004141"/>
    </source>
</evidence>
<dbReference type="PANTHER" id="PTHR24243">
    <property type="entry name" value="G-PROTEIN COUPLED RECEPTOR"/>
    <property type="match status" value="1"/>
</dbReference>
<evidence type="ECO:0000256" key="8">
    <source>
        <dbReference type="SAM" id="Phobius"/>
    </source>
</evidence>
<keyword evidence="4" id="KW-0297">G-protein coupled receptor</keyword>
<evidence type="ECO:0000313" key="12">
    <source>
        <dbReference type="Proteomes" id="UP000677228"/>
    </source>
</evidence>
<organism evidence="10 12">
    <name type="scientific">Didymodactylos carnosus</name>
    <dbReference type="NCBI Taxonomy" id="1234261"/>
    <lineage>
        <taxon>Eukaryota</taxon>
        <taxon>Metazoa</taxon>
        <taxon>Spiralia</taxon>
        <taxon>Gnathifera</taxon>
        <taxon>Rotifera</taxon>
        <taxon>Eurotatoria</taxon>
        <taxon>Bdelloidea</taxon>
        <taxon>Philodinida</taxon>
        <taxon>Philodinidae</taxon>
        <taxon>Didymodactylos</taxon>
    </lineage>
</organism>
<dbReference type="PROSITE" id="PS50262">
    <property type="entry name" value="G_PROTEIN_RECEP_F1_2"/>
    <property type="match status" value="1"/>
</dbReference>
<dbReference type="EMBL" id="CAJOBA010039989">
    <property type="protein sequence ID" value="CAF4086942.1"/>
    <property type="molecule type" value="Genomic_DNA"/>
</dbReference>
<evidence type="ECO:0000256" key="3">
    <source>
        <dbReference type="ARBA" id="ARBA00022989"/>
    </source>
</evidence>
<evidence type="ECO:0000256" key="5">
    <source>
        <dbReference type="ARBA" id="ARBA00023136"/>
    </source>
</evidence>
<feature type="transmembrane region" description="Helical" evidence="8">
    <location>
        <begin position="122"/>
        <end position="148"/>
    </location>
</feature>
<dbReference type="AlphaFoldDB" id="A0A8S2EQX1"/>
<evidence type="ECO:0000256" key="2">
    <source>
        <dbReference type="ARBA" id="ARBA00022692"/>
    </source>
</evidence>
<evidence type="ECO:0000256" key="7">
    <source>
        <dbReference type="ARBA" id="ARBA00023224"/>
    </source>
</evidence>
<keyword evidence="6" id="KW-0675">Receptor</keyword>